<dbReference type="InterPro" id="IPR054726">
    <property type="entry name" value="Ubiq_DUF569-assoc"/>
</dbReference>
<organism evidence="3">
    <name type="scientific">Brachypodium distachyon</name>
    <name type="common">Purple false brome</name>
    <name type="synonym">Trachynia distachya</name>
    <dbReference type="NCBI Taxonomy" id="15368"/>
    <lineage>
        <taxon>Eukaryota</taxon>
        <taxon>Viridiplantae</taxon>
        <taxon>Streptophyta</taxon>
        <taxon>Embryophyta</taxon>
        <taxon>Tracheophyta</taxon>
        <taxon>Spermatophyta</taxon>
        <taxon>Magnoliopsida</taxon>
        <taxon>Liliopsida</taxon>
        <taxon>Poales</taxon>
        <taxon>Poaceae</taxon>
        <taxon>BOP clade</taxon>
        <taxon>Pooideae</taxon>
        <taxon>Stipodae</taxon>
        <taxon>Brachypodieae</taxon>
        <taxon>Brachypodium</taxon>
    </lineage>
</organism>
<dbReference type="InterPro" id="IPR007679">
    <property type="entry name" value="DUF569"/>
</dbReference>
<dbReference type="EnsemblPlants" id="KQK19539">
    <property type="protein sequence ID" value="KQK19539"/>
    <property type="gene ID" value="BRADI_1g48910v3"/>
</dbReference>
<dbReference type="Pfam" id="PF04601">
    <property type="entry name" value="DUF569"/>
    <property type="match status" value="1"/>
</dbReference>
<dbReference type="PANTHER" id="PTHR31205:SF72">
    <property type="entry name" value="DUF569 DOMAIN-CONTAINING PROTEIN"/>
    <property type="match status" value="1"/>
</dbReference>
<dbReference type="PANTHER" id="PTHR31205">
    <property type="entry name" value="ACTIN CROSS-LINKING PROTEIN (DUF569)"/>
    <property type="match status" value="1"/>
</dbReference>
<dbReference type="InterPro" id="IPR008999">
    <property type="entry name" value="Actin-crosslinking"/>
</dbReference>
<dbReference type="CDD" id="cd23340">
    <property type="entry name" value="beta-trefoil_FSCN_ACP-like"/>
    <property type="match status" value="1"/>
</dbReference>
<dbReference type="Pfam" id="PF22932">
    <property type="entry name" value="Ubiq_DUF_assoc"/>
    <property type="match status" value="1"/>
</dbReference>
<dbReference type="EMBL" id="CM000880">
    <property type="protein sequence ID" value="KQK19539.1"/>
    <property type="molecule type" value="Genomic_DNA"/>
</dbReference>
<dbReference type="Gene3D" id="2.80.10.50">
    <property type="match status" value="1"/>
</dbReference>
<feature type="domain" description="DUF569" evidence="1">
    <location>
        <begin position="1"/>
        <end position="129"/>
    </location>
</feature>
<dbReference type="Gramene" id="KQK19539">
    <property type="protein sequence ID" value="KQK19539"/>
    <property type="gene ID" value="BRADI_1g48910v3"/>
</dbReference>
<feature type="domain" description="DUF569" evidence="2">
    <location>
        <begin position="188"/>
        <end position="266"/>
    </location>
</feature>
<name>A0A0Q3JP61_BRADI</name>
<dbReference type="SUPFAM" id="SSF50405">
    <property type="entry name" value="Actin-crosslinking proteins"/>
    <property type="match status" value="1"/>
</dbReference>
<evidence type="ECO:0000313" key="5">
    <source>
        <dbReference type="Proteomes" id="UP000008810"/>
    </source>
</evidence>
<gene>
    <name evidence="4" type="primary">LOC112270552</name>
    <name evidence="3" type="ORF">BRADI_1g48910v3</name>
</gene>
<accession>A0A0Q3JP61</accession>
<evidence type="ECO:0000313" key="4">
    <source>
        <dbReference type="EnsemblPlants" id="KQK19539"/>
    </source>
</evidence>
<dbReference type="RefSeq" id="XP_024313977.1">
    <property type="nucleotide sequence ID" value="XM_024458209.1"/>
</dbReference>
<dbReference type="STRING" id="15368.A0A0Q3JP61"/>
<dbReference type="OrthoDB" id="617902at2759"/>
<reference evidence="4" key="3">
    <citation type="submission" date="2018-08" db="UniProtKB">
        <authorList>
            <consortium name="EnsemblPlants"/>
        </authorList>
    </citation>
    <scope>IDENTIFICATION</scope>
    <source>
        <strain evidence="4">cv. Bd21</strain>
    </source>
</reference>
<sequence>MDQFPNKEHVWVRSRALRTYLHASTDGTRVSLLPTRASINAAWAVQVHEAEHGSPCVLLQGAAYGRYLAATDLPAPFGHSGYRASQLEYCDIPVPEEESVLWRVIPAASGDDVLLRHSAGGRYLRANGNGRRNTGVTVEKIRSLTTMAQWEVEVIPANPNFPGIPGPIYEPVRRDRRILSTGRELPPLRLIRFVQADAEGEYNEDGWSQFSFRGNSIYQLRNEVANRVHINSFVMCVRAGLHAPLAPMLANLPSGRTGNTLYIVVIQSTTPAELAPRYPDINA</sequence>
<reference evidence="3 4" key="1">
    <citation type="journal article" date="2010" name="Nature">
        <title>Genome sequencing and analysis of the model grass Brachypodium distachyon.</title>
        <authorList>
            <consortium name="International Brachypodium Initiative"/>
        </authorList>
    </citation>
    <scope>NUCLEOTIDE SEQUENCE [LARGE SCALE GENOMIC DNA]</scope>
    <source>
        <strain evidence="3">Bd21</strain>
        <strain evidence="4">cv. Bd21</strain>
    </source>
</reference>
<dbReference type="Proteomes" id="UP000008810">
    <property type="component" value="Chromosome 1"/>
</dbReference>
<dbReference type="GeneID" id="112270552"/>
<keyword evidence="5" id="KW-1185">Reference proteome</keyword>
<evidence type="ECO:0000313" key="3">
    <source>
        <dbReference type="EMBL" id="KQK19539.1"/>
    </source>
</evidence>
<reference evidence="3" key="2">
    <citation type="submission" date="2017-06" db="EMBL/GenBank/DDBJ databases">
        <title>WGS assembly of Brachypodium distachyon.</title>
        <authorList>
            <consortium name="The International Brachypodium Initiative"/>
            <person name="Lucas S."/>
            <person name="Harmon-Smith M."/>
            <person name="Lail K."/>
            <person name="Tice H."/>
            <person name="Grimwood J."/>
            <person name="Bruce D."/>
            <person name="Barry K."/>
            <person name="Shu S."/>
            <person name="Lindquist E."/>
            <person name="Wang M."/>
            <person name="Pitluck S."/>
            <person name="Vogel J.P."/>
            <person name="Garvin D.F."/>
            <person name="Mockler T.C."/>
            <person name="Schmutz J."/>
            <person name="Rokhsar D."/>
            <person name="Bevan M.W."/>
        </authorList>
    </citation>
    <scope>NUCLEOTIDE SEQUENCE</scope>
    <source>
        <strain evidence="3">Bd21</strain>
    </source>
</reference>
<evidence type="ECO:0000259" key="1">
    <source>
        <dbReference type="Pfam" id="PF04601"/>
    </source>
</evidence>
<protein>
    <submittedName>
        <fullName evidence="3 4">Uncharacterized protein</fullName>
    </submittedName>
</protein>
<evidence type="ECO:0000259" key="2">
    <source>
        <dbReference type="Pfam" id="PF22932"/>
    </source>
</evidence>
<proteinExistence type="predicted"/>
<dbReference type="AlphaFoldDB" id="A0A0Q3JP61"/>